<protein>
    <submittedName>
        <fullName evidence="2">Uncharacterized protein</fullName>
    </submittedName>
</protein>
<accession>A0AAW0QZY8</accession>
<feature type="chain" id="PRO_5043934416" evidence="1">
    <location>
        <begin position="19"/>
        <end position="228"/>
    </location>
</feature>
<evidence type="ECO:0000313" key="3">
    <source>
        <dbReference type="Proteomes" id="UP001392437"/>
    </source>
</evidence>
<keyword evidence="1" id="KW-0732">Signal</keyword>
<dbReference type="Proteomes" id="UP001392437">
    <property type="component" value="Unassembled WGS sequence"/>
</dbReference>
<evidence type="ECO:0000256" key="1">
    <source>
        <dbReference type="SAM" id="SignalP"/>
    </source>
</evidence>
<keyword evidence="3" id="KW-1185">Reference proteome</keyword>
<dbReference type="EMBL" id="JAQQWP010000004">
    <property type="protein sequence ID" value="KAK8120567.1"/>
    <property type="molecule type" value="Genomic_DNA"/>
</dbReference>
<name>A0AAW0QZY8_9PEZI</name>
<reference evidence="2 3" key="1">
    <citation type="submission" date="2023-01" db="EMBL/GenBank/DDBJ databases">
        <title>Analysis of 21 Apiospora genomes using comparative genomics revels a genus with tremendous synthesis potential of carbohydrate active enzymes and secondary metabolites.</title>
        <authorList>
            <person name="Sorensen T."/>
        </authorList>
    </citation>
    <scope>NUCLEOTIDE SEQUENCE [LARGE SCALE GENOMIC DNA]</scope>
    <source>
        <strain evidence="2 3">CBS 117206</strain>
    </source>
</reference>
<gene>
    <name evidence="2" type="ORF">PG999_004687</name>
</gene>
<comment type="caution">
    <text evidence="2">The sequence shown here is derived from an EMBL/GenBank/DDBJ whole genome shotgun (WGS) entry which is preliminary data.</text>
</comment>
<proteinExistence type="predicted"/>
<sequence length="228" mass="25106">MLSLRFVAILAFSAAVSGTNDPVDCEVTTDFQDPSLRAGALSATIPMDNKLPNPYRGLEYSPEFGVYQSTAIEEILNPNRFIFLTNGDSLTVTPRIRVDAVSFSQLKLEQYSTVCIARTGAALVNYLIDCTIEVLDNQDLTKPAIDTFKYKREQRVELSALKDDDFDTHKISKPQFLPALAIKVTYLPDSIAQLLGGNPITGYGVLFDNFKYGLQKAPGGRAPCPMKL</sequence>
<feature type="signal peptide" evidence="1">
    <location>
        <begin position="1"/>
        <end position="18"/>
    </location>
</feature>
<dbReference type="AlphaFoldDB" id="A0AAW0QZY8"/>
<organism evidence="2 3">
    <name type="scientific">Apiospora kogelbergensis</name>
    <dbReference type="NCBI Taxonomy" id="1337665"/>
    <lineage>
        <taxon>Eukaryota</taxon>
        <taxon>Fungi</taxon>
        <taxon>Dikarya</taxon>
        <taxon>Ascomycota</taxon>
        <taxon>Pezizomycotina</taxon>
        <taxon>Sordariomycetes</taxon>
        <taxon>Xylariomycetidae</taxon>
        <taxon>Amphisphaeriales</taxon>
        <taxon>Apiosporaceae</taxon>
        <taxon>Apiospora</taxon>
    </lineage>
</organism>
<evidence type="ECO:0000313" key="2">
    <source>
        <dbReference type="EMBL" id="KAK8120567.1"/>
    </source>
</evidence>